<dbReference type="EMBL" id="FNNH01000055">
    <property type="protein sequence ID" value="SDX06927.1"/>
    <property type="molecule type" value="Genomic_DNA"/>
</dbReference>
<dbReference type="Gene3D" id="3.40.1350.10">
    <property type="match status" value="1"/>
</dbReference>
<gene>
    <name evidence="3" type="ORF">SAMN05421882_105514</name>
</gene>
<evidence type="ECO:0000259" key="2">
    <source>
        <dbReference type="Pfam" id="PF14338"/>
    </source>
</evidence>
<proteinExistence type="predicted"/>
<dbReference type="RefSeq" id="WP_074668028.1">
    <property type="nucleotide sequence ID" value="NZ_FNNH01000055.1"/>
</dbReference>
<dbReference type="InterPro" id="IPR052906">
    <property type="entry name" value="Type_IV_Methyl-Rstrct_Enzyme"/>
</dbReference>
<dbReference type="GO" id="GO:0009307">
    <property type="term" value="P:DNA restriction-modification system"/>
    <property type="evidence" value="ECO:0007669"/>
    <property type="project" value="InterPro"/>
</dbReference>
<dbReference type="InterPro" id="IPR011856">
    <property type="entry name" value="tRNA_endonuc-like_dom_sf"/>
</dbReference>
<dbReference type="GO" id="GO:0015666">
    <property type="term" value="F:restriction endodeoxyribonuclease activity"/>
    <property type="evidence" value="ECO:0007669"/>
    <property type="project" value="TreeGrafter"/>
</dbReference>
<feature type="domain" description="Restriction system protein Mrr-like N-terminal" evidence="2">
    <location>
        <begin position="17"/>
        <end position="97"/>
    </location>
</feature>
<dbReference type="GO" id="GO:0003677">
    <property type="term" value="F:DNA binding"/>
    <property type="evidence" value="ECO:0007669"/>
    <property type="project" value="InterPro"/>
</dbReference>
<evidence type="ECO:0000259" key="1">
    <source>
        <dbReference type="Pfam" id="PF04471"/>
    </source>
</evidence>
<dbReference type="PANTHER" id="PTHR30015">
    <property type="entry name" value="MRR RESTRICTION SYSTEM PROTEIN"/>
    <property type="match status" value="1"/>
</dbReference>
<dbReference type="PANTHER" id="PTHR30015:SF7">
    <property type="entry name" value="TYPE IV METHYL-DIRECTED RESTRICTION ENZYME ECOKMRR"/>
    <property type="match status" value="1"/>
</dbReference>
<dbReference type="Pfam" id="PF04471">
    <property type="entry name" value="Mrr_cat"/>
    <property type="match status" value="1"/>
</dbReference>
<protein>
    <submittedName>
        <fullName evidence="3">Restriction system protein</fullName>
    </submittedName>
</protein>
<name>A0A1H2YP38_9PROT</name>
<dbReference type="Pfam" id="PF14338">
    <property type="entry name" value="Mrr_N"/>
    <property type="match status" value="1"/>
</dbReference>
<sequence length="299" mass="33590">MAKEKLSRSRELATKVIFAALQILSEKGGQAPGKEVVSEVEKRVNFDDWAKAIYEKSGYVRWQSILHFYSIDCIKAGYLVKKMGVWYLTPEGEAALKLGEIGLLNAAIEAYKKWKNENQPSEVIEGQDVSEEGQQGQEATIQEVEQLAIEGLKKQIDHKNPYEFQDLVAALLRGMGYYTPFVAPKGKDGGIDVIAYRDPLGTVTPRIKVQIKHREDTASVQEIRQLMGLLQKDGDVGMFVLSGGFTTDAKTTARSSHVHVELIDLNRLITLWQEFYPKLADEDKARLPLIPIFFYSPVV</sequence>
<organism evidence="3 4">
    <name type="scientific">Nitrosomonas communis</name>
    <dbReference type="NCBI Taxonomy" id="44574"/>
    <lineage>
        <taxon>Bacteria</taxon>
        <taxon>Pseudomonadati</taxon>
        <taxon>Pseudomonadota</taxon>
        <taxon>Betaproteobacteria</taxon>
        <taxon>Nitrosomonadales</taxon>
        <taxon>Nitrosomonadaceae</taxon>
        <taxon>Nitrosomonas</taxon>
    </lineage>
</organism>
<dbReference type="InterPro" id="IPR007560">
    <property type="entry name" value="Restrct_endonuc_IV_Mrr"/>
</dbReference>
<evidence type="ECO:0000313" key="4">
    <source>
        <dbReference type="Proteomes" id="UP000183454"/>
    </source>
</evidence>
<dbReference type="AlphaFoldDB" id="A0A1H2YP38"/>
<dbReference type="Proteomes" id="UP000183454">
    <property type="component" value="Unassembled WGS sequence"/>
</dbReference>
<reference evidence="3 4" key="1">
    <citation type="submission" date="2016-10" db="EMBL/GenBank/DDBJ databases">
        <authorList>
            <person name="de Groot N.N."/>
        </authorList>
    </citation>
    <scope>NUCLEOTIDE SEQUENCE [LARGE SCALE GENOMIC DNA]</scope>
    <source>
        <strain evidence="3 4">Nm110</strain>
    </source>
</reference>
<evidence type="ECO:0000313" key="3">
    <source>
        <dbReference type="EMBL" id="SDX06927.1"/>
    </source>
</evidence>
<feature type="domain" description="Restriction endonuclease type IV Mrr" evidence="1">
    <location>
        <begin position="160"/>
        <end position="271"/>
    </location>
</feature>
<dbReference type="InterPro" id="IPR025745">
    <property type="entry name" value="Mrr-like_N_dom"/>
</dbReference>
<dbReference type="SUPFAM" id="SSF52980">
    <property type="entry name" value="Restriction endonuclease-like"/>
    <property type="match status" value="1"/>
</dbReference>
<dbReference type="InterPro" id="IPR011335">
    <property type="entry name" value="Restrct_endonuc-II-like"/>
</dbReference>
<accession>A0A1H2YP38</accession>